<dbReference type="Proteomes" id="UP000324760">
    <property type="component" value="Chromosome"/>
</dbReference>
<dbReference type="KEGG" id="ncu:F0U83_00045"/>
<dbReference type="Gene3D" id="3.40.50.1460">
    <property type="match status" value="1"/>
</dbReference>
<evidence type="ECO:0008006" key="4">
    <source>
        <dbReference type="Google" id="ProtNLM"/>
    </source>
</evidence>
<name>A0A5P1R7B1_9GAMM</name>
<feature type="chain" id="PRO_5025068580" description="Caspase family protein" evidence="1">
    <location>
        <begin position="26"/>
        <end position="297"/>
    </location>
</feature>
<evidence type="ECO:0000256" key="1">
    <source>
        <dbReference type="SAM" id="SignalP"/>
    </source>
</evidence>
<organism evidence="2 3">
    <name type="scientific">Neptunomonas concharum</name>
    <dbReference type="NCBI Taxonomy" id="1031538"/>
    <lineage>
        <taxon>Bacteria</taxon>
        <taxon>Pseudomonadati</taxon>
        <taxon>Pseudomonadota</taxon>
        <taxon>Gammaproteobacteria</taxon>
        <taxon>Oceanospirillales</taxon>
        <taxon>Oceanospirillaceae</taxon>
        <taxon>Neptunomonas</taxon>
    </lineage>
</organism>
<sequence>MFFSLKNTLKITTLALLIIAGQAYAKSHAVIIAVCPPWKDGGDKETTSLMAESCAKTTKLVQDSLKESLMIPLEQQHVFLNEDATYQKVVDGINNVKTQLTPNDRLLVYVNAHGGHLQGKYNGYDIADEGIAFWTEKEPDLKTAVDNKQYMLVKAFRDLILENMPANEIAVFFDSCETGASYDDFRYNPYANDKRIAVVFSAQKDQFANFNHSFDYPLFTEMLTKSLALSAYRDLAYSIDLAASATHRTQRARCNVPEVRETYKKWKADLNAICLQQPYYYDPTALLEDWVVIPDES</sequence>
<dbReference type="RefSeq" id="WP_138985923.1">
    <property type="nucleotide sequence ID" value="NZ_CP043869.1"/>
</dbReference>
<keyword evidence="3" id="KW-1185">Reference proteome</keyword>
<gene>
    <name evidence="2" type="ORF">F0U83_00045</name>
</gene>
<accession>A0A5P1R7B1</accession>
<keyword evidence="1" id="KW-0732">Signal</keyword>
<evidence type="ECO:0000313" key="3">
    <source>
        <dbReference type="Proteomes" id="UP000324760"/>
    </source>
</evidence>
<reference evidence="2 3" key="1">
    <citation type="journal article" date="2019" name="Biochem. Eng. J.">
        <title>Metabolic engineering of the marine bacteria Neptunomonas concharum for the production of acetoin and meso-2,3-butanediol from acetate.</title>
        <authorList>
            <person name="Li W."/>
            <person name="Pu N."/>
            <person name="Liu C.-X."/>
            <person name="Yuan Q.-P."/>
            <person name="Li Z.-J."/>
        </authorList>
    </citation>
    <scope>NUCLEOTIDE SEQUENCE [LARGE SCALE GENOMIC DNA]</scope>
    <source>
        <strain evidence="2 3">JCM17730</strain>
    </source>
</reference>
<evidence type="ECO:0000313" key="2">
    <source>
        <dbReference type="EMBL" id="QEQ95221.1"/>
    </source>
</evidence>
<protein>
    <recommendedName>
        <fullName evidence="4">Caspase family protein</fullName>
    </recommendedName>
</protein>
<dbReference type="AlphaFoldDB" id="A0A5P1R7B1"/>
<dbReference type="EMBL" id="CP043869">
    <property type="protein sequence ID" value="QEQ95221.1"/>
    <property type="molecule type" value="Genomic_DNA"/>
</dbReference>
<proteinExistence type="predicted"/>
<feature type="signal peptide" evidence="1">
    <location>
        <begin position="1"/>
        <end position="25"/>
    </location>
</feature>